<accession>A0A7G4AW79</accession>
<dbReference type="Proteomes" id="UP000515922">
    <property type="component" value="Segment"/>
</dbReference>
<proteinExistence type="predicted"/>
<evidence type="ECO:0000313" key="2">
    <source>
        <dbReference type="Proteomes" id="UP000515922"/>
    </source>
</evidence>
<reference evidence="1 2" key="1">
    <citation type="submission" date="2020-07" db="EMBL/GenBank/DDBJ databases">
        <title>Streptomyces phage Genome sequencing and assembly.</title>
        <authorList>
            <person name="Sharma V."/>
            <person name="Hardy A."/>
            <person name="Frunzke J."/>
        </authorList>
    </citation>
    <scope>NUCLEOTIDE SEQUENCE [LARGE SCALE GENOMIC DNA]</scope>
</reference>
<sequence length="76" mass="8931">MNRFICVDCPLNTSDIGKYYMVTNIIWQLFGAGNRMLCISCLECRMGRKLNKQDFAKVPVNYLGYRSERMINRLEN</sequence>
<keyword evidence="2" id="KW-1185">Reference proteome</keyword>
<organism evidence="1 2">
    <name type="scientific">Streptomyces phage Coruscant</name>
    <dbReference type="NCBI Taxonomy" id="2739834"/>
    <lineage>
        <taxon>Viruses</taxon>
        <taxon>Duplodnaviria</taxon>
        <taxon>Heunggongvirae</taxon>
        <taxon>Uroviricota</taxon>
        <taxon>Caudoviricetes</taxon>
        <taxon>Stanwilliamsviridae</taxon>
        <taxon>Boydwoodruffvirinae</taxon>
        <taxon>Coruscantvirus</taxon>
        <taxon>Coruscantvirus coruscant</taxon>
    </lineage>
</organism>
<name>A0A7G4AW79_9CAUD</name>
<evidence type="ECO:0000313" key="1">
    <source>
        <dbReference type="EMBL" id="QMP84269.1"/>
    </source>
</evidence>
<gene>
    <name evidence="1" type="ORF">HUN41_00163</name>
</gene>
<protein>
    <submittedName>
        <fullName evidence="1">Uncharacterized protein</fullName>
    </submittedName>
</protein>
<dbReference type="EMBL" id="MT711976">
    <property type="protein sequence ID" value="QMP84269.1"/>
    <property type="molecule type" value="Genomic_DNA"/>
</dbReference>